<protein>
    <recommendedName>
        <fullName evidence="4">Secreted protein</fullName>
    </recommendedName>
</protein>
<feature type="chain" id="PRO_5021185531" description="Secreted protein" evidence="1">
    <location>
        <begin position="29"/>
        <end position="146"/>
    </location>
</feature>
<keyword evidence="1" id="KW-0732">Signal</keyword>
<sequence length="146" mass="15404">MDSSMRKSLTGATLASALILGGATTAFAGTLPSFSTTGASFSSITQSFDPWPCTSACKSGKWSGWNWAGYLGDTKEDGNSVKIQSKVDGYSWSAATYWKGGANTRTYLSYKTTGGADPAQSGQLHLCRDRGSLLPDNCTNSAKAYR</sequence>
<dbReference type="AlphaFoldDB" id="A0A4Y3KPZ7"/>
<evidence type="ECO:0000256" key="1">
    <source>
        <dbReference type="SAM" id="SignalP"/>
    </source>
</evidence>
<dbReference type="EMBL" id="BJLQ01000067">
    <property type="protein sequence ID" value="GEA85993.1"/>
    <property type="molecule type" value="Genomic_DNA"/>
</dbReference>
<evidence type="ECO:0000313" key="3">
    <source>
        <dbReference type="Proteomes" id="UP000320461"/>
    </source>
</evidence>
<comment type="caution">
    <text evidence="2">The sequence shown here is derived from an EMBL/GenBank/DDBJ whole genome shotgun (WGS) entry which is preliminary data.</text>
</comment>
<feature type="signal peptide" evidence="1">
    <location>
        <begin position="1"/>
        <end position="28"/>
    </location>
</feature>
<evidence type="ECO:0008006" key="4">
    <source>
        <dbReference type="Google" id="ProtNLM"/>
    </source>
</evidence>
<evidence type="ECO:0000313" key="2">
    <source>
        <dbReference type="EMBL" id="GEA85993.1"/>
    </source>
</evidence>
<keyword evidence="3" id="KW-1185">Reference proteome</keyword>
<reference evidence="2 3" key="1">
    <citation type="submission" date="2019-06" db="EMBL/GenBank/DDBJ databases">
        <title>Whole genome shotgun sequence of Cellulomonas gelida NBRC 3748.</title>
        <authorList>
            <person name="Hosoyama A."/>
            <person name="Uohara A."/>
            <person name="Ohji S."/>
            <person name="Ichikawa N."/>
        </authorList>
    </citation>
    <scope>NUCLEOTIDE SEQUENCE [LARGE SCALE GENOMIC DNA]</scope>
    <source>
        <strain evidence="2 3">NBRC 3748</strain>
    </source>
</reference>
<dbReference type="Proteomes" id="UP000320461">
    <property type="component" value="Unassembled WGS sequence"/>
</dbReference>
<accession>A0A4Y3KPZ7</accession>
<proteinExistence type="predicted"/>
<organism evidence="2 3">
    <name type="scientific">Cellulomonas gelida</name>
    <dbReference type="NCBI Taxonomy" id="1712"/>
    <lineage>
        <taxon>Bacteria</taxon>
        <taxon>Bacillati</taxon>
        <taxon>Actinomycetota</taxon>
        <taxon>Actinomycetes</taxon>
        <taxon>Micrococcales</taxon>
        <taxon>Cellulomonadaceae</taxon>
        <taxon>Cellulomonas</taxon>
    </lineage>
</organism>
<name>A0A4Y3KPZ7_9CELL</name>
<gene>
    <name evidence="2" type="ORF">CGE01nite_32440</name>
</gene>